<evidence type="ECO:0000313" key="2">
    <source>
        <dbReference type="EMBL" id="CAK7941507.1"/>
    </source>
</evidence>
<sequence>MALRENLTRFIQFLKIPGKIERDRVYDLIVRIPRLLIVELLDLGVDDQMVGPAIARGHEDDPKG</sequence>
<reference evidence="1" key="1">
    <citation type="submission" date="2024-01" db="EMBL/GenBank/DDBJ databases">
        <authorList>
            <person name="Webb A."/>
        </authorList>
    </citation>
    <scope>NUCLEOTIDE SEQUENCE</scope>
    <source>
        <strain evidence="1">Pm1</strain>
    </source>
</reference>
<dbReference type="AlphaFoldDB" id="A0AAV1T1E6"/>
<dbReference type="EMBL" id="CAKLBY020000264">
    <property type="protein sequence ID" value="CAK7941507.1"/>
    <property type="molecule type" value="Genomic_DNA"/>
</dbReference>
<dbReference type="Proteomes" id="UP001162060">
    <property type="component" value="Unassembled WGS sequence"/>
</dbReference>
<protein>
    <submittedName>
        <fullName evidence="1">Uncharacterized protein</fullName>
    </submittedName>
</protein>
<evidence type="ECO:0000313" key="3">
    <source>
        <dbReference type="Proteomes" id="UP001162060"/>
    </source>
</evidence>
<accession>A0AAV1T1E6</accession>
<dbReference type="EMBL" id="CAKLBY020000003">
    <property type="protein sequence ID" value="CAK7891888.1"/>
    <property type="molecule type" value="Genomic_DNA"/>
</dbReference>
<gene>
    <name evidence="2" type="ORF">PM001_LOCUS26657</name>
    <name evidence="1" type="ORF">PM001_LOCUS292</name>
</gene>
<comment type="caution">
    <text evidence="1">The sequence shown here is derived from an EMBL/GenBank/DDBJ whole genome shotgun (WGS) entry which is preliminary data.</text>
</comment>
<organism evidence="1 3">
    <name type="scientific">Peronospora matthiolae</name>
    <dbReference type="NCBI Taxonomy" id="2874970"/>
    <lineage>
        <taxon>Eukaryota</taxon>
        <taxon>Sar</taxon>
        <taxon>Stramenopiles</taxon>
        <taxon>Oomycota</taxon>
        <taxon>Peronosporomycetes</taxon>
        <taxon>Peronosporales</taxon>
        <taxon>Peronosporaceae</taxon>
        <taxon>Peronospora</taxon>
    </lineage>
</organism>
<evidence type="ECO:0000313" key="1">
    <source>
        <dbReference type="EMBL" id="CAK7891888.1"/>
    </source>
</evidence>
<proteinExistence type="predicted"/>
<name>A0AAV1T1E6_9STRA</name>